<feature type="compositionally biased region" description="Acidic residues" evidence="6">
    <location>
        <begin position="1173"/>
        <end position="1200"/>
    </location>
</feature>
<feature type="compositionally biased region" description="Low complexity" evidence="6">
    <location>
        <begin position="492"/>
        <end position="503"/>
    </location>
</feature>
<feature type="compositionally biased region" description="Basic and acidic residues" evidence="6">
    <location>
        <begin position="1789"/>
        <end position="1798"/>
    </location>
</feature>
<feature type="compositionally biased region" description="Low complexity" evidence="6">
    <location>
        <begin position="1029"/>
        <end position="1038"/>
    </location>
</feature>
<feature type="compositionally biased region" description="Basic and acidic residues" evidence="6">
    <location>
        <begin position="1339"/>
        <end position="1349"/>
    </location>
</feature>
<feature type="compositionally biased region" description="Acidic residues" evidence="6">
    <location>
        <begin position="1799"/>
        <end position="1819"/>
    </location>
</feature>
<dbReference type="GO" id="GO:0005930">
    <property type="term" value="C:axoneme"/>
    <property type="evidence" value="ECO:0007669"/>
    <property type="project" value="TreeGrafter"/>
</dbReference>
<feature type="region of interest" description="Disordered" evidence="6">
    <location>
        <begin position="838"/>
        <end position="1893"/>
    </location>
</feature>
<feature type="compositionally biased region" description="Acidic residues" evidence="6">
    <location>
        <begin position="953"/>
        <end position="968"/>
    </location>
</feature>
<feature type="compositionally biased region" description="Basic and acidic residues" evidence="6">
    <location>
        <begin position="1582"/>
        <end position="1595"/>
    </location>
</feature>
<dbReference type="PANTHER" id="PTHR23005">
    <property type="entry name" value="RETINITIS PIGMENTOSA 1 PROTEIN"/>
    <property type="match status" value="1"/>
</dbReference>
<feature type="compositionally biased region" description="Acidic residues" evidence="6">
    <location>
        <begin position="1079"/>
        <end position="1096"/>
    </location>
</feature>
<comment type="caution">
    <text evidence="8">The sequence shown here is derived from an EMBL/GenBank/DDBJ whole genome shotgun (WGS) entry which is preliminary data.</text>
</comment>
<keyword evidence="4" id="KW-0677">Repeat</keyword>
<evidence type="ECO:0000256" key="4">
    <source>
        <dbReference type="ARBA" id="ARBA00022737"/>
    </source>
</evidence>
<feature type="compositionally biased region" description="Basic and acidic residues" evidence="6">
    <location>
        <begin position="848"/>
        <end position="859"/>
    </location>
</feature>
<evidence type="ECO:0000256" key="6">
    <source>
        <dbReference type="SAM" id="MobiDB-lite"/>
    </source>
</evidence>
<dbReference type="SUPFAM" id="SSF89837">
    <property type="entry name" value="Doublecortin (DC)"/>
    <property type="match status" value="1"/>
</dbReference>
<feature type="compositionally biased region" description="Basic and acidic residues" evidence="6">
    <location>
        <begin position="1820"/>
        <end position="1838"/>
    </location>
</feature>
<evidence type="ECO:0000256" key="1">
    <source>
        <dbReference type="ARBA" id="ARBA00004316"/>
    </source>
</evidence>
<dbReference type="GO" id="GO:0060041">
    <property type="term" value="P:retina development in camera-type eye"/>
    <property type="evidence" value="ECO:0007669"/>
    <property type="project" value="TreeGrafter"/>
</dbReference>
<dbReference type="GO" id="GO:0035082">
    <property type="term" value="P:axoneme assembly"/>
    <property type="evidence" value="ECO:0007669"/>
    <property type="project" value="TreeGrafter"/>
</dbReference>
<feature type="compositionally biased region" description="Acidic residues" evidence="6">
    <location>
        <begin position="1317"/>
        <end position="1331"/>
    </location>
</feature>
<dbReference type="PROSITE" id="PS50309">
    <property type="entry name" value="DC"/>
    <property type="match status" value="1"/>
</dbReference>
<feature type="compositionally biased region" description="Basic and acidic residues" evidence="6">
    <location>
        <begin position="459"/>
        <end position="473"/>
    </location>
</feature>
<dbReference type="InterPro" id="IPR036572">
    <property type="entry name" value="Doublecortin_dom_sf"/>
</dbReference>
<feature type="compositionally biased region" description="Acidic residues" evidence="6">
    <location>
        <begin position="1243"/>
        <end position="1265"/>
    </location>
</feature>
<evidence type="ECO:0000259" key="7">
    <source>
        <dbReference type="PROSITE" id="PS50309"/>
    </source>
</evidence>
<dbReference type="OrthoDB" id="9895813at2759"/>
<feature type="compositionally biased region" description="Acidic residues" evidence="6">
    <location>
        <begin position="1146"/>
        <end position="1166"/>
    </location>
</feature>
<feature type="compositionally biased region" description="Basic and acidic residues" evidence="6">
    <location>
        <begin position="1743"/>
        <end position="1753"/>
    </location>
</feature>
<feature type="compositionally biased region" description="Basic and acidic residues" evidence="6">
    <location>
        <begin position="1381"/>
        <end position="1405"/>
    </location>
</feature>
<proteinExistence type="predicted"/>
<evidence type="ECO:0000313" key="8">
    <source>
        <dbReference type="EMBL" id="CAG5928105.1"/>
    </source>
</evidence>
<dbReference type="Pfam" id="PF03607">
    <property type="entry name" value="DCX"/>
    <property type="match status" value="1"/>
</dbReference>
<feature type="compositionally biased region" description="Acidic residues" evidence="6">
    <location>
        <begin position="895"/>
        <end position="904"/>
    </location>
</feature>
<feature type="domain" description="Doublecortin" evidence="7">
    <location>
        <begin position="309"/>
        <end position="384"/>
    </location>
</feature>
<feature type="compositionally biased region" description="Polar residues" evidence="6">
    <location>
        <begin position="1881"/>
        <end position="1890"/>
    </location>
</feature>
<feature type="region of interest" description="Disordered" evidence="6">
    <location>
        <begin position="416"/>
        <end position="598"/>
    </location>
</feature>
<name>A0A8S4B1S1_9TELE</name>
<evidence type="ECO:0000256" key="5">
    <source>
        <dbReference type="ARBA" id="ARBA00023273"/>
    </source>
</evidence>
<feature type="compositionally biased region" description="Acidic residues" evidence="6">
    <location>
        <begin position="838"/>
        <end position="847"/>
    </location>
</feature>
<dbReference type="PANTHER" id="PTHR23005:SF3">
    <property type="entry name" value="RETINITIS PIGMENTOSA 1-LIKE 1 PROTEIN"/>
    <property type="match status" value="1"/>
</dbReference>
<dbReference type="Proteomes" id="UP000677803">
    <property type="component" value="Unassembled WGS sequence"/>
</dbReference>
<dbReference type="InterPro" id="IPR003533">
    <property type="entry name" value="Doublecortin_dom"/>
</dbReference>
<accession>A0A8S4B1S1</accession>
<feature type="compositionally biased region" description="Basic and acidic residues" evidence="6">
    <location>
        <begin position="1703"/>
        <end position="1734"/>
    </location>
</feature>
<feature type="compositionally biased region" description="Acidic residues" evidence="6">
    <location>
        <begin position="1490"/>
        <end position="1513"/>
    </location>
</feature>
<feature type="compositionally biased region" description="Acidic residues" evidence="6">
    <location>
        <begin position="1857"/>
        <end position="1874"/>
    </location>
</feature>
<feature type="compositionally biased region" description="Basic and acidic residues" evidence="6">
    <location>
        <begin position="530"/>
        <end position="544"/>
    </location>
</feature>
<feature type="compositionally biased region" description="Polar residues" evidence="6">
    <location>
        <begin position="481"/>
        <end position="491"/>
    </location>
</feature>
<evidence type="ECO:0000256" key="3">
    <source>
        <dbReference type="ARBA" id="ARBA00022490"/>
    </source>
</evidence>
<dbReference type="GO" id="GO:0042461">
    <property type="term" value="P:photoreceptor cell development"/>
    <property type="evidence" value="ECO:0007669"/>
    <property type="project" value="TreeGrafter"/>
</dbReference>
<feature type="compositionally biased region" description="Basic and acidic residues" evidence="6">
    <location>
        <begin position="1134"/>
        <end position="1145"/>
    </location>
</feature>
<keyword evidence="3" id="KW-0963">Cytoplasm</keyword>
<evidence type="ECO:0000313" key="9">
    <source>
        <dbReference type="Proteomes" id="UP000677803"/>
    </source>
</evidence>
<keyword evidence="5" id="KW-0966">Cell projection</keyword>
<evidence type="ECO:0000256" key="2">
    <source>
        <dbReference type="ARBA" id="ARBA00004496"/>
    </source>
</evidence>
<feature type="region of interest" description="Disordered" evidence="6">
    <location>
        <begin position="678"/>
        <end position="732"/>
    </location>
</feature>
<feature type="compositionally biased region" description="Basic and acidic residues" evidence="6">
    <location>
        <begin position="1675"/>
        <end position="1685"/>
    </location>
</feature>
<feature type="compositionally biased region" description="Polar residues" evidence="6">
    <location>
        <begin position="588"/>
        <end position="598"/>
    </location>
</feature>
<reference evidence="8" key="1">
    <citation type="submission" date="2021-05" db="EMBL/GenBank/DDBJ databases">
        <authorList>
            <person name="Tigano A."/>
        </authorList>
    </citation>
    <scope>NUCLEOTIDE SEQUENCE</scope>
</reference>
<organism evidence="8 9">
    <name type="scientific">Menidia menidia</name>
    <name type="common">Atlantic silverside</name>
    <dbReference type="NCBI Taxonomy" id="238744"/>
    <lineage>
        <taxon>Eukaryota</taxon>
        <taxon>Metazoa</taxon>
        <taxon>Chordata</taxon>
        <taxon>Craniata</taxon>
        <taxon>Vertebrata</taxon>
        <taxon>Euteleostomi</taxon>
        <taxon>Actinopterygii</taxon>
        <taxon>Neopterygii</taxon>
        <taxon>Teleostei</taxon>
        <taxon>Neoteleostei</taxon>
        <taxon>Acanthomorphata</taxon>
        <taxon>Ovalentaria</taxon>
        <taxon>Atherinomorphae</taxon>
        <taxon>Atheriniformes</taxon>
        <taxon>Atherinopsidae</taxon>
        <taxon>Menidiinae</taxon>
        <taxon>Menidia</taxon>
    </lineage>
</organism>
<dbReference type="EMBL" id="CAJRST010012224">
    <property type="protein sequence ID" value="CAG5928105.1"/>
    <property type="molecule type" value="Genomic_DNA"/>
</dbReference>
<feature type="compositionally biased region" description="Basic and acidic residues" evidence="6">
    <location>
        <begin position="1442"/>
        <end position="1451"/>
    </location>
</feature>
<feature type="compositionally biased region" description="Basic and acidic residues" evidence="6">
    <location>
        <begin position="1225"/>
        <end position="1241"/>
    </location>
</feature>
<comment type="subcellular location">
    <subcellularLocation>
        <location evidence="1">Cell projection</location>
    </subcellularLocation>
    <subcellularLocation>
        <location evidence="2">Cytoplasm</location>
    </subcellularLocation>
</comment>
<dbReference type="Gene3D" id="3.10.20.230">
    <property type="entry name" value="Doublecortin domain"/>
    <property type="match status" value="1"/>
</dbReference>
<feature type="compositionally biased region" description="Polar residues" evidence="6">
    <location>
        <begin position="1760"/>
        <end position="1770"/>
    </location>
</feature>
<keyword evidence="9" id="KW-1185">Reference proteome</keyword>
<dbReference type="GO" id="GO:0035556">
    <property type="term" value="P:intracellular signal transduction"/>
    <property type="evidence" value="ECO:0007669"/>
    <property type="project" value="InterPro"/>
</dbReference>
<feature type="region of interest" description="Disordered" evidence="6">
    <location>
        <begin position="1910"/>
        <end position="1933"/>
    </location>
</feature>
<gene>
    <name evidence="8" type="ORF">MMEN_LOCUS11773</name>
</gene>
<sequence length="1933" mass="210675">MGAAILHLIVARKQAECGGRQACTSSDEEWTRLVEGQVPCGRGCAGTQMGTPGKLEGPHEQPRASQPYLSCECGSRAGSGTCSKQIQAASKHTEGGQRMAANQEKEKARFPFNRKCSPITKSAHAAKLLQFCSIVIRPVDVCHSWVSGSHADGLWKTFSLAAPEKHDHSLPLLSPADLPPSSVYLIPERQPSQQTNMSSHKRNFQCFNAVGGESSHRSPVPFNPHTTRLPRIPQHGIMGHHELENECYLCSDHRHARALEAAETQLSPLYHAHPPHHHHPHQYVLRGLSRPEEAPFGHDHLLHHHRYNKRVMLVKSSDPLVRKAIVLHRKSMRSFSLFLEEISELMQYHIRKLYTQDGRKIDSVQSLLESPGIVLCVGREPNHPSIQENFQKTSSDKLPKLSADCNEEKERHAVKNSINHANKESENKFTKQSVSSDKSVPDGTDSPDIVGSCPPTGDGVREDDIEKRVRVNKDGSLSMEMKTSSSGVDVNSGSTGSGKSSDGAKCGIAENGDASQTQSSAAFLGTETEIQWKSEKEEEKREEDTPGTDDTNDSPRELPQTPSSSHKSTEESDNNGQKLPEEDETECQENTGLQSPVHSQRAQLAKILSQDPDPIWVLTLLTKIEKQFMKHYINAMKEFKVRWNLGENEQLDMMINELRAEVHKRIQASIDRELRKIQGQAGLPRPPKKEMSQASTTQAEGRRRRLKAVLHQSADSQAEKSDDSATGTSFSDQRNENIDDFCPCETCMLKKLRLPAEIRGTAPVSSDYDLKRILLMKAGMSVNTQSAVHCASHSENDSETKAAERLVEKVIVTAVKEVKCNIDPQSAEEAFCFLADEKEEDTTQEAEPEAHRDTVKALPEDSINELSKTEDETAYSESEVTGTVEEKFSGPATALEEDTEDDSGGEQCETESKAERETTGNTQDPLEKESEDENEEEKTPVVSAYKDQSDQEKGEEEDENDSVDEEADSTIAEDGAVEADVANSILDKCEKDEGAEESAYNTAISVSNKKKLIDTASETATEDDENEAVESTTAATSEHATEEDEAAKSVVASTEHETDSETTAAAEKTDDGGETGTASEDDSAEDSDIITNEDETSDKGVAREVVSNGAVAEATDDELAVGKEATVTTEDELNNDRAENEKETITEDTSEKEEPAEEGMENDEETGAPICPDENDDEATADESSEEPAETATTEDEMALEEQTAVPGEDDSKVDSAEEETATATDRDSDIVEAVERKQVDASESDDVDDLESASDATTGEDENAAAETTNSASHEQDTDRDGSEEEGTATDEEKLPAISAGESAEENCGTRSAGESSEDPDEEETPEVENEIPATRQAESKEEAAAAEREDEEAVEARTSDDREETGASSENGSAEDTDATTHDDETDGEKDGNDSKQSQKNDEAVDGGMVDSTEQPVTENSEDDEAAVKIYAEEETDAATSEHESDKETAANTTSARETDSDGETAEDKEVTSDDDLKEDVGGGDATVAEENDGTTEDAEGGTPTTDDDSEDSKAATTNDETSATEKEEENVKGYNHSNDKELEEMTGGEEQCNCGDSEADPESARDENASEEETDNLAIDEKESINGERTDADQTTEQCDTLKVTDDKESGDDESEARPGNESADETAHEASDENETSSAAEHIEEVSAAEPNETESSEKNAESSTAEDFQEEKSEDDKSHVQEPTGAEMPAEESEGEESSERESTKESESKCGRCTEDMARDEAEDHQTADEESGEPEITEKDFIKSNGEEESEVESMQSGEAVQTTREESTENAGFESAADEEQQPKKDHEAVEEAVTESEADPDKEESEERDLTEERPEGKMKNRRWKDNKGNTDASTETLNEDWSRDLGDSADGEDEAEEDSDEPTDDGCRPSIPSTANSHDASSCAAKETLLIPLDALRKESAESDGAYADVEDSETEIITTVSK</sequence>
<protein>
    <submittedName>
        <fullName evidence="8">(Atlantic silverside) hypothetical protein</fullName>
    </submittedName>
</protein>
<dbReference type="SMART" id="SM00537">
    <property type="entry name" value="DCX"/>
    <property type="match status" value="1"/>
</dbReference>